<organism evidence="11 12">
    <name type="scientific">Marinobacter excellens HL-55</name>
    <dbReference type="NCBI Taxonomy" id="1305731"/>
    <lineage>
        <taxon>Bacteria</taxon>
        <taxon>Pseudomonadati</taxon>
        <taxon>Pseudomonadota</taxon>
        <taxon>Gammaproteobacteria</taxon>
        <taxon>Pseudomonadales</taxon>
        <taxon>Marinobacteraceae</taxon>
        <taxon>Marinobacter</taxon>
    </lineage>
</organism>
<dbReference type="OrthoDB" id="9809679at2"/>
<evidence type="ECO:0000256" key="8">
    <source>
        <dbReference type="ARBA" id="ARBA00024036"/>
    </source>
</evidence>
<dbReference type="InterPro" id="IPR027417">
    <property type="entry name" value="P-loop_NTPase"/>
</dbReference>
<dbReference type="GO" id="GO:0016887">
    <property type="term" value="F:ATP hydrolysis activity"/>
    <property type="evidence" value="ECO:0007669"/>
    <property type="project" value="UniProtKB-UniRule"/>
</dbReference>
<dbReference type="SUPFAM" id="SSF117916">
    <property type="entry name" value="Fe-S cluster assembly (FSCA) domain-like"/>
    <property type="match status" value="1"/>
</dbReference>
<comment type="similarity">
    <text evidence="2">In the C-terminal section; belongs to the Mrp/NBP35 ATP-binding proteins family.</text>
</comment>
<evidence type="ECO:0000256" key="4">
    <source>
        <dbReference type="ARBA" id="ARBA00022741"/>
    </source>
</evidence>
<evidence type="ECO:0000256" key="2">
    <source>
        <dbReference type="ARBA" id="ARBA00008205"/>
    </source>
</evidence>
<dbReference type="Proteomes" id="UP000050416">
    <property type="component" value="Unassembled WGS sequence"/>
</dbReference>
<evidence type="ECO:0000256" key="1">
    <source>
        <dbReference type="ARBA" id="ARBA00007352"/>
    </source>
</evidence>
<dbReference type="Gene3D" id="3.30.300.130">
    <property type="entry name" value="Fe-S cluster assembly (FSCA)"/>
    <property type="match status" value="1"/>
</dbReference>
<dbReference type="HAMAP" id="MF_02040">
    <property type="entry name" value="Mrp_NBP35"/>
    <property type="match status" value="1"/>
</dbReference>
<keyword evidence="9" id="KW-0378">Hydrolase</keyword>
<dbReference type="Pfam" id="PF01883">
    <property type="entry name" value="FeS_assembly_P"/>
    <property type="match status" value="1"/>
</dbReference>
<keyword evidence="3 9" id="KW-0479">Metal-binding</keyword>
<protein>
    <recommendedName>
        <fullName evidence="9">Iron-sulfur cluster carrier protein</fullName>
    </recommendedName>
</protein>
<dbReference type="GO" id="GO:0051539">
    <property type="term" value="F:4 iron, 4 sulfur cluster binding"/>
    <property type="evidence" value="ECO:0007669"/>
    <property type="project" value="TreeGrafter"/>
</dbReference>
<dbReference type="PANTHER" id="PTHR42961:SF2">
    <property type="entry name" value="IRON-SULFUR PROTEIN NUBPL"/>
    <property type="match status" value="1"/>
</dbReference>
<evidence type="ECO:0000259" key="10">
    <source>
        <dbReference type="Pfam" id="PF01883"/>
    </source>
</evidence>
<evidence type="ECO:0000256" key="7">
    <source>
        <dbReference type="ARBA" id="ARBA00023014"/>
    </source>
</evidence>
<dbReference type="STRING" id="1305731.GCA_000934705_00845"/>
<dbReference type="FunFam" id="3.40.50.300:FF:000418">
    <property type="entry name" value="Iron-sulfur cluster carrier protein"/>
    <property type="match status" value="1"/>
</dbReference>
<keyword evidence="6 9" id="KW-0408">Iron</keyword>
<evidence type="ECO:0000256" key="6">
    <source>
        <dbReference type="ARBA" id="ARBA00023004"/>
    </source>
</evidence>
<accession>A0A0P7YEY3</accession>
<dbReference type="InterPro" id="IPR044304">
    <property type="entry name" value="NUBPL-like"/>
</dbReference>
<comment type="caution">
    <text evidence="11">The sequence shown here is derived from an EMBL/GenBank/DDBJ whole genome shotgun (WGS) entry which is preliminary data.</text>
</comment>
<feature type="binding site" evidence="9">
    <location>
        <begin position="108"/>
        <end position="115"/>
    </location>
    <ligand>
        <name>ATP</name>
        <dbReference type="ChEBI" id="CHEBI:30616"/>
    </ligand>
</feature>
<dbReference type="Pfam" id="PF10609">
    <property type="entry name" value="ParA"/>
    <property type="match status" value="1"/>
</dbReference>
<gene>
    <name evidence="11" type="primary">mrp</name>
    <name evidence="11" type="ORF">HLUCCX14_10710</name>
</gene>
<evidence type="ECO:0000256" key="3">
    <source>
        <dbReference type="ARBA" id="ARBA00022723"/>
    </source>
</evidence>
<dbReference type="PROSITE" id="PS01215">
    <property type="entry name" value="MRP"/>
    <property type="match status" value="1"/>
</dbReference>
<keyword evidence="4 9" id="KW-0547">Nucleotide-binding</keyword>
<dbReference type="PANTHER" id="PTHR42961">
    <property type="entry name" value="IRON-SULFUR PROTEIN NUBPL"/>
    <property type="match status" value="1"/>
</dbReference>
<reference evidence="11 12" key="1">
    <citation type="submission" date="2015-09" db="EMBL/GenBank/DDBJ databases">
        <title>Identification and resolution of microdiversity through metagenomic sequencing of parallel consortia.</title>
        <authorList>
            <person name="Nelson W.C."/>
            <person name="Romine M.F."/>
            <person name="Lindemann S.R."/>
        </authorList>
    </citation>
    <scope>NUCLEOTIDE SEQUENCE [LARGE SCALE GENOMIC DNA]</scope>
    <source>
        <strain evidence="11">HL-55</strain>
    </source>
</reference>
<dbReference type="GO" id="GO:0140663">
    <property type="term" value="F:ATP-dependent FeS chaperone activity"/>
    <property type="evidence" value="ECO:0007669"/>
    <property type="project" value="InterPro"/>
</dbReference>
<proteinExistence type="inferred from homology"/>
<dbReference type="EMBL" id="LJZQ01000015">
    <property type="protein sequence ID" value="KPQ28437.1"/>
    <property type="molecule type" value="Genomic_DNA"/>
</dbReference>
<comment type="subunit">
    <text evidence="9">Homodimer.</text>
</comment>
<keyword evidence="5 9" id="KW-0067">ATP-binding</keyword>
<evidence type="ECO:0000313" key="11">
    <source>
        <dbReference type="EMBL" id="KPQ28437.1"/>
    </source>
</evidence>
<comment type="similarity">
    <text evidence="8 9">Belongs to the Mrp/NBP35 ATP-binding proteins family.</text>
</comment>
<comment type="function">
    <text evidence="9">Binds and transfers iron-sulfur (Fe-S) clusters to target apoproteins. Can hydrolyze ATP.</text>
</comment>
<dbReference type="PATRIC" id="fig|1305731.5.peg.592"/>
<dbReference type="InterPro" id="IPR034904">
    <property type="entry name" value="FSCA_dom_sf"/>
</dbReference>
<name>A0A0P7YEY3_9GAMM</name>
<feature type="domain" description="MIP18 family-like" evidence="10">
    <location>
        <begin position="7"/>
        <end position="78"/>
    </location>
</feature>
<evidence type="ECO:0000256" key="5">
    <source>
        <dbReference type="ARBA" id="ARBA00022840"/>
    </source>
</evidence>
<dbReference type="InterPro" id="IPR033756">
    <property type="entry name" value="YlxH/NBP35"/>
</dbReference>
<dbReference type="InterPro" id="IPR002744">
    <property type="entry name" value="MIP18-like"/>
</dbReference>
<evidence type="ECO:0000313" key="12">
    <source>
        <dbReference type="Proteomes" id="UP000050416"/>
    </source>
</evidence>
<dbReference type="CDD" id="cd02037">
    <property type="entry name" value="Mrp_NBP35"/>
    <property type="match status" value="1"/>
</dbReference>
<keyword evidence="7 9" id="KW-0411">Iron-sulfur</keyword>
<dbReference type="GO" id="GO:0005829">
    <property type="term" value="C:cytosol"/>
    <property type="evidence" value="ECO:0007669"/>
    <property type="project" value="TreeGrafter"/>
</dbReference>
<dbReference type="GO" id="GO:0046872">
    <property type="term" value="F:metal ion binding"/>
    <property type="evidence" value="ECO:0007669"/>
    <property type="project" value="UniProtKB-KW"/>
</dbReference>
<dbReference type="GO" id="GO:0016226">
    <property type="term" value="P:iron-sulfur cluster assembly"/>
    <property type="evidence" value="ECO:0007669"/>
    <property type="project" value="InterPro"/>
</dbReference>
<evidence type="ECO:0000256" key="9">
    <source>
        <dbReference type="HAMAP-Rule" id="MF_02040"/>
    </source>
</evidence>
<sequence length="366" mass="39206">MTQISQQALEQAVREYRDPYLNKDLYELGAVKSLAADDQGKVTLMVELPYPSKGIAGGLKQIVANALEFVDGVESADVHVGQKIYACKVNKDIATVPGVKNIIAVASGKGGVGKSTTAVNLALALHAEGARVGILDADIYGPSIGMMLGVPEGKRPDVRENKYFVPIQAHGLQANSMAFVTTDKTPMAWRGPMVSGAVMQLLEQTLWDELDYLIVDMPPGTGDIQLTLGQKVPVTGAVIVTTPQDIALLDGKKGIEMFRKVEVPVIGVVENMSVHICSNCGHEEPLFGHGGGERIAEEYDTILLGQLPLHMTIREQTDSGSPTVVAEPESEVALRYRDIARRVGAELSTRERNLGGTISSVSVAEH</sequence>
<dbReference type="NCBIfam" id="NF008669">
    <property type="entry name" value="PRK11670.1"/>
    <property type="match status" value="1"/>
</dbReference>
<dbReference type="GO" id="GO:0005524">
    <property type="term" value="F:ATP binding"/>
    <property type="evidence" value="ECO:0007669"/>
    <property type="project" value="UniProtKB-UniRule"/>
</dbReference>
<dbReference type="InterPro" id="IPR000808">
    <property type="entry name" value="Mrp-like_CS"/>
</dbReference>
<comment type="similarity">
    <text evidence="1">In the N-terminal section; belongs to the MIP18 family.</text>
</comment>
<dbReference type="AlphaFoldDB" id="A0A0P7YEY3"/>
<dbReference type="InterPro" id="IPR019591">
    <property type="entry name" value="Mrp/NBP35_ATP-bd"/>
</dbReference>
<dbReference type="Gene3D" id="3.40.50.300">
    <property type="entry name" value="P-loop containing nucleotide triphosphate hydrolases"/>
    <property type="match status" value="1"/>
</dbReference>
<dbReference type="SUPFAM" id="SSF52540">
    <property type="entry name" value="P-loop containing nucleoside triphosphate hydrolases"/>
    <property type="match status" value="1"/>
</dbReference>